<evidence type="ECO:0000313" key="2">
    <source>
        <dbReference type="EMBL" id="BCB89312.1"/>
    </source>
</evidence>
<dbReference type="AlphaFoldDB" id="A0A6F8YT74"/>
<feature type="chain" id="PRO_5026231052" description="DUF2690 domain-containing protein" evidence="1">
    <location>
        <begin position="30"/>
        <end position="150"/>
    </location>
</feature>
<dbReference type="KEGG" id="psuu:Psuf_066250"/>
<dbReference type="InterPro" id="IPR021224">
    <property type="entry name" value="DUF2690"/>
</dbReference>
<protein>
    <recommendedName>
        <fullName evidence="4">DUF2690 domain-containing protein</fullName>
    </recommendedName>
</protein>
<evidence type="ECO:0000313" key="3">
    <source>
        <dbReference type="Proteomes" id="UP000503011"/>
    </source>
</evidence>
<accession>A0A6F8YT74</accession>
<reference evidence="2 3" key="1">
    <citation type="submission" date="2020-03" db="EMBL/GenBank/DDBJ databases">
        <title>Whole genome shotgun sequence of Phytohabitans suffuscus NBRC 105367.</title>
        <authorList>
            <person name="Komaki H."/>
            <person name="Tamura T."/>
        </authorList>
    </citation>
    <scope>NUCLEOTIDE SEQUENCE [LARGE SCALE GENOMIC DNA]</scope>
    <source>
        <strain evidence="2 3">NBRC 105367</strain>
    </source>
</reference>
<dbReference type="Pfam" id="PF10901">
    <property type="entry name" value="DUF2690"/>
    <property type="match status" value="1"/>
</dbReference>
<keyword evidence="3" id="KW-1185">Reference proteome</keyword>
<name>A0A6F8YT74_9ACTN</name>
<feature type="signal peptide" evidence="1">
    <location>
        <begin position="1"/>
        <end position="29"/>
    </location>
</feature>
<sequence length="150" mass="16006">MGVRSRTASGIAALALAAGLLAVPSPANAAAGCYGSGNPIMLSCNGREPTSYGCDADAVTLVEVDYWGTVALRYSRACHAAWARWTNHSPSGVVATVRIEGSANTYETHTAGYGYEVKWTRMVSFSQYVRACLLKKAPTGDIYKECTPYR</sequence>
<reference evidence="2 3" key="2">
    <citation type="submission" date="2020-03" db="EMBL/GenBank/DDBJ databases">
        <authorList>
            <person name="Ichikawa N."/>
            <person name="Kimura A."/>
            <person name="Kitahashi Y."/>
            <person name="Uohara A."/>
        </authorList>
    </citation>
    <scope>NUCLEOTIDE SEQUENCE [LARGE SCALE GENOMIC DNA]</scope>
    <source>
        <strain evidence="2 3">NBRC 105367</strain>
    </source>
</reference>
<organism evidence="2 3">
    <name type="scientific">Phytohabitans suffuscus</name>
    <dbReference type="NCBI Taxonomy" id="624315"/>
    <lineage>
        <taxon>Bacteria</taxon>
        <taxon>Bacillati</taxon>
        <taxon>Actinomycetota</taxon>
        <taxon>Actinomycetes</taxon>
        <taxon>Micromonosporales</taxon>
        <taxon>Micromonosporaceae</taxon>
    </lineage>
</organism>
<proteinExistence type="predicted"/>
<evidence type="ECO:0000256" key="1">
    <source>
        <dbReference type="SAM" id="SignalP"/>
    </source>
</evidence>
<evidence type="ECO:0008006" key="4">
    <source>
        <dbReference type="Google" id="ProtNLM"/>
    </source>
</evidence>
<dbReference type="PROSITE" id="PS51257">
    <property type="entry name" value="PROKAR_LIPOPROTEIN"/>
    <property type="match status" value="1"/>
</dbReference>
<dbReference type="Proteomes" id="UP000503011">
    <property type="component" value="Chromosome"/>
</dbReference>
<keyword evidence="1" id="KW-0732">Signal</keyword>
<dbReference type="EMBL" id="AP022871">
    <property type="protein sequence ID" value="BCB89312.1"/>
    <property type="molecule type" value="Genomic_DNA"/>
</dbReference>
<gene>
    <name evidence="2" type="ORF">Psuf_066250</name>
</gene>